<protein>
    <submittedName>
        <fullName evidence="1">Uncharacterized protein</fullName>
    </submittedName>
</protein>
<dbReference type="EMBL" id="KB446558">
    <property type="protein sequence ID" value="EME83045.1"/>
    <property type="molecule type" value="Genomic_DNA"/>
</dbReference>
<organism evidence="1 2">
    <name type="scientific">Pseudocercospora fijiensis (strain CIRAD86)</name>
    <name type="common">Black leaf streak disease fungus</name>
    <name type="synonym">Mycosphaerella fijiensis</name>
    <dbReference type="NCBI Taxonomy" id="383855"/>
    <lineage>
        <taxon>Eukaryota</taxon>
        <taxon>Fungi</taxon>
        <taxon>Dikarya</taxon>
        <taxon>Ascomycota</taxon>
        <taxon>Pezizomycotina</taxon>
        <taxon>Dothideomycetes</taxon>
        <taxon>Dothideomycetidae</taxon>
        <taxon>Mycosphaerellales</taxon>
        <taxon>Mycosphaerellaceae</taxon>
        <taxon>Pseudocercospora</taxon>
    </lineage>
</organism>
<gene>
    <name evidence="1" type="ORF">MYCFIDRAFT_174533</name>
</gene>
<dbReference type="HOGENOM" id="CLU_2122128_0_0_1"/>
<dbReference type="Proteomes" id="UP000016932">
    <property type="component" value="Unassembled WGS sequence"/>
</dbReference>
<evidence type="ECO:0000313" key="1">
    <source>
        <dbReference type="EMBL" id="EME83045.1"/>
    </source>
</evidence>
<dbReference type="KEGG" id="pfj:MYCFIDRAFT_174533"/>
<name>M2YZJ4_PSEFD</name>
<dbReference type="VEuPathDB" id="FungiDB:MYCFIDRAFT_174533"/>
<sequence>MLVAGSRNQSDGIIYAWPCGTGSLGAREIFASLDSINAIVADSMRIELLYLSGILNSGCYLSVPKPNDVEAMSTLAMEVTYWVEIPKLKRTAIPMPREAHIYQIVNGGSYRLLY</sequence>
<reference evidence="1 2" key="1">
    <citation type="journal article" date="2012" name="PLoS Pathog.">
        <title>Diverse lifestyles and strategies of plant pathogenesis encoded in the genomes of eighteen Dothideomycetes fungi.</title>
        <authorList>
            <person name="Ohm R.A."/>
            <person name="Feau N."/>
            <person name="Henrissat B."/>
            <person name="Schoch C.L."/>
            <person name="Horwitz B.A."/>
            <person name="Barry K.W."/>
            <person name="Condon B.J."/>
            <person name="Copeland A.C."/>
            <person name="Dhillon B."/>
            <person name="Glaser F."/>
            <person name="Hesse C.N."/>
            <person name="Kosti I."/>
            <person name="LaButti K."/>
            <person name="Lindquist E.A."/>
            <person name="Lucas S."/>
            <person name="Salamov A.A."/>
            <person name="Bradshaw R.E."/>
            <person name="Ciuffetti L."/>
            <person name="Hamelin R.C."/>
            <person name="Kema G.H.J."/>
            <person name="Lawrence C."/>
            <person name="Scott J.A."/>
            <person name="Spatafora J.W."/>
            <person name="Turgeon B.G."/>
            <person name="de Wit P.J.G.M."/>
            <person name="Zhong S."/>
            <person name="Goodwin S.B."/>
            <person name="Grigoriev I.V."/>
        </authorList>
    </citation>
    <scope>NUCLEOTIDE SEQUENCE [LARGE SCALE GENOMIC DNA]</scope>
    <source>
        <strain evidence="1 2">CIRAD86</strain>
    </source>
</reference>
<dbReference type="GeneID" id="19333201"/>
<evidence type="ECO:0000313" key="2">
    <source>
        <dbReference type="Proteomes" id="UP000016932"/>
    </source>
</evidence>
<dbReference type="AlphaFoldDB" id="M2YZJ4"/>
<dbReference type="RefSeq" id="XP_007926384.1">
    <property type="nucleotide sequence ID" value="XM_007928193.1"/>
</dbReference>
<keyword evidence="2" id="KW-1185">Reference proteome</keyword>
<accession>M2YZJ4</accession>
<proteinExistence type="predicted"/>